<dbReference type="PRINTS" id="PR00080">
    <property type="entry name" value="SDRFAMILY"/>
</dbReference>
<dbReference type="PRINTS" id="PR00081">
    <property type="entry name" value="GDHRDH"/>
</dbReference>
<protein>
    <submittedName>
        <fullName evidence="4">Glucose 1-dehydrogenase</fullName>
        <ecNumber evidence="4">1.1.1.47</ecNumber>
    </submittedName>
</protein>
<dbReference type="InterPro" id="IPR036291">
    <property type="entry name" value="NAD(P)-bd_dom_sf"/>
</dbReference>
<dbReference type="RefSeq" id="WP_263845136.1">
    <property type="nucleotide sequence ID" value="NZ_JALIEB010000010.1"/>
</dbReference>
<evidence type="ECO:0000313" key="5">
    <source>
        <dbReference type="Proteomes" id="UP001208690"/>
    </source>
</evidence>
<dbReference type="SUPFAM" id="SSF51735">
    <property type="entry name" value="NAD(P)-binding Rossmann-fold domains"/>
    <property type="match status" value="1"/>
</dbReference>
<evidence type="ECO:0000256" key="1">
    <source>
        <dbReference type="ARBA" id="ARBA00006484"/>
    </source>
</evidence>
<name>A0ABT3BGX1_9RHOB</name>
<dbReference type="InterPro" id="IPR057326">
    <property type="entry name" value="KR_dom"/>
</dbReference>
<dbReference type="Proteomes" id="UP001208690">
    <property type="component" value="Unassembled WGS sequence"/>
</dbReference>
<dbReference type="PANTHER" id="PTHR43639:SF1">
    <property type="entry name" value="SHORT-CHAIN DEHYDROGENASE_REDUCTASE FAMILY PROTEIN"/>
    <property type="match status" value="1"/>
</dbReference>
<keyword evidence="5" id="KW-1185">Reference proteome</keyword>
<dbReference type="GO" id="GO:0047936">
    <property type="term" value="F:glucose 1-dehydrogenase [NAD(P)+] activity"/>
    <property type="evidence" value="ECO:0007669"/>
    <property type="project" value="UniProtKB-EC"/>
</dbReference>
<dbReference type="EC" id="1.1.1.47" evidence="4"/>
<dbReference type="InterPro" id="IPR002347">
    <property type="entry name" value="SDR_fam"/>
</dbReference>
<gene>
    <name evidence="4" type="ORF">MUB52_15395</name>
</gene>
<sequence>MSQPDITYAAPARTLDGKTAIVTGGGRDIGRACALRLAAAGAAVAINYNSSADGAQSAVSEIVEGGGKALARQGDMTSDDDVSALVRETVERFGGEIDVLVHVTGGLVARKTIAEMDVAHWNRVMDLNATSFMRMVKAVLPHMSHGGAIVGLASQAGRDGGGPGAVAYGASKGAVMTMTRGLAKELGPKIRVNSVCPGMIDTDFHNIFTKDDVRKHVASITPLKREGRSEDVANLVAYLASDEAAFITGANIDINGGLVFS</sequence>
<accession>A0ABT3BGX1</accession>
<evidence type="ECO:0000313" key="4">
    <source>
        <dbReference type="EMBL" id="MCV3272818.1"/>
    </source>
</evidence>
<proteinExistence type="inferred from homology"/>
<feature type="domain" description="Ketoreductase" evidence="3">
    <location>
        <begin position="18"/>
        <end position="202"/>
    </location>
</feature>
<comment type="similarity">
    <text evidence="1">Belongs to the short-chain dehydrogenases/reductases (SDR) family.</text>
</comment>
<dbReference type="CDD" id="cd05233">
    <property type="entry name" value="SDR_c"/>
    <property type="match status" value="1"/>
</dbReference>
<keyword evidence="2 4" id="KW-0560">Oxidoreductase</keyword>
<comment type="caution">
    <text evidence="4">The sequence shown here is derived from an EMBL/GenBank/DDBJ whole genome shotgun (WGS) entry which is preliminary data.</text>
</comment>
<evidence type="ECO:0000259" key="3">
    <source>
        <dbReference type="SMART" id="SM00822"/>
    </source>
</evidence>
<dbReference type="NCBIfam" id="NF005559">
    <property type="entry name" value="PRK07231.1"/>
    <property type="match status" value="1"/>
</dbReference>
<evidence type="ECO:0000256" key="2">
    <source>
        <dbReference type="ARBA" id="ARBA00023002"/>
    </source>
</evidence>
<dbReference type="SMART" id="SM00822">
    <property type="entry name" value="PKS_KR"/>
    <property type="match status" value="1"/>
</dbReference>
<reference evidence="4 5" key="1">
    <citation type="submission" date="2022-04" db="EMBL/GenBank/DDBJ databases">
        <title>Roseobacter sp. WL0113 is a bacterium isolated from neritic sediment.</title>
        <authorList>
            <person name="Wang L."/>
            <person name="He W."/>
            <person name="Zhang D.-F."/>
        </authorList>
    </citation>
    <scope>NUCLEOTIDE SEQUENCE [LARGE SCALE GENOMIC DNA]</scope>
    <source>
        <strain evidence="4 5">WL0113</strain>
    </source>
</reference>
<dbReference type="EMBL" id="JALIEB010000010">
    <property type="protein sequence ID" value="MCV3272818.1"/>
    <property type="molecule type" value="Genomic_DNA"/>
</dbReference>
<dbReference type="PANTHER" id="PTHR43639">
    <property type="entry name" value="OXIDOREDUCTASE, SHORT-CHAIN DEHYDROGENASE/REDUCTASE FAMILY (AFU_ORTHOLOGUE AFUA_5G02870)"/>
    <property type="match status" value="1"/>
</dbReference>
<dbReference type="Pfam" id="PF13561">
    <property type="entry name" value="adh_short_C2"/>
    <property type="match status" value="1"/>
</dbReference>
<dbReference type="Gene3D" id="3.40.50.720">
    <property type="entry name" value="NAD(P)-binding Rossmann-like Domain"/>
    <property type="match status" value="1"/>
</dbReference>
<organism evidence="4 5">
    <name type="scientific">Roseobacter sinensis</name>
    <dbReference type="NCBI Taxonomy" id="2931391"/>
    <lineage>
        <taxon>Bacteria</taxon>
        <taxon>Pseudomonadati</taxon>
        <taxon>Pseudomonadota</taxon>
        <taxon>Alphaproteobacteria</taxon>
        <taxon>Rhodobacterales</taxon>
        <taxon>Roseobacteraceae</taxon>
        <taxon>Roseobacter</taxon>
    </lineage>
</organism>